<sequence>MEGHRCLTHRLRIRHLKAKMSRNSLSLKWLRRDHHLGRLPQQSEPIHLKTP</sequence>
<name>A0AAW2SKF0_SESRA</name>
<gene>
    <name evidence="1" type="ORF">Sradi_2523400</name>
</gene>
<evidence type="ECO:0000313" key="1">
    <source>
        <dbReference type="EMBL" id="KAL0393006.1"/>
    </source>
</evidence>
<dbReference type="EMBL" id="JACGWJ010000010">
    <property type="protein sequence ID" value="KAL0393006.1"/>
    <property type="molecule type" value="Genomic_DNA"/>
</dbReference>
<accession>A0AAW2SKF0</accession>
<reference evidence="1" key="1">
    <citation type="submission" date="2020-06" db="EMBL/GenBank/DDBJ databases">
        <authorList>
            <person name="Li T."/>
            <person name="Hu X."/>
            <person name="Zhang T."/>
            <person name="Song X."/>
            <person name="Zhang H."/>
            <person name="Dai N."/>
            <person name="Sheng W."/>
            <person name="Hou X."/>
            <person name="Wei L."/>
        </authorList>
    </citation>
    <scope>NUCLEOTIDE SEQUENCE</scope>
    <source>
        <strain evidence="1">G02</strain>
        <tissue evidence="1">Leaf</tissue>
    </source>
</reference>
<organism evidence="1">
    <name type="scientific">Sesamum radiatum</name>
    <name type="common">Black benniseed</name>
    <dbReference type="NCBI Taxonomy" id="300843"/>
    <lineage>
        <taxon>Eukaryota</taxon>
        <taxon>Viridiplantae</taxon>
        <taxon>Streptophyta</taxon>
        <taxon>Embryophyta</taxon>
        <taxon>Tracheophyta</taxon>
        <taxon>Spermatophyta</taxon>
        <taxon>Magnoliopsida</taxon>
        <taxon>eudicotyledons</taxon>
        <taxon>Gunneridae</taxon>
        <taxon>Pentapetalae</taxon>
        <taxon>asterids</taxon>
        <taxon>lamiids</taxon>
        <taxon>Lamiales</taxon>
        <taxon>Pedaliaceae</taxon>
        <taxon>Sesamum</taxon>
    </lineage>
</organism>
<comment type="caution">
    <text evidence="1">The sequence shown here is derived from an EMBL/GenBank/DDBJ whole genome shotgun (WGS) entry which is preliminary data.</text>
</comment>
<proteinExistence type="predicted"/>
<dbReference type="AlphaFoldDB" id="A0AAW2SKF0"/>
<protein>
    <submittedName>
        <fullName evidence="1">Uncharacterized protein</fullName>
    </submittedName>
</protein>
<reference evidence="1" key="2">
    <citation type="journal article" date="2024" name="Plant">
        <title>Genomic evolution and insights into agronomic trait innovations of Sesamum species.</title>
        <authorList>
            <person name="Miao H."/>
            <person name="Wang L."/>
            <person name="Qu L."/>
            <person name="Liu H."/>
            <person name="Sun Y."/>
            <person name="Le M."/>
            <person name="Wang Q."/>
            <person name="Wei S."/>
            <person name="Zheng Y."/>
            <person name="Lin W."/>
            <person name="Duan Y."/>
            <person name="Cao H."/>
            <person name="Xiong S."/>
            <person name="Wang X."/>
            <person name="Wei L."/>
            <person name="Li C."/>
            <person name="Ma Q."/>
            <person name="Ju M."/>
            <person name="Zhao R."/>
            <person name="Li G."/>
            <person name="Mu C."/>
            <person name="Tian Q."/>
            <person name="Mei H."/>
            <person name="Zhang T."/>
            <person name="Gao T."/>
            <person name="Zhang H."/>
        </authorList>
    </citation>
    <scope>NUCLEOTIDE SEQUENCE</scope>
    <source>
        <strain evidence="1">G02</strain>
    </source>
</reference>